<dbReference type="STRING" id="98765.A0A2R6QES8"/>
<feature type="transmembrane region" description="Helical" evidence="1">
    <location>
        <begin position="20"/>
        <end position="44"/>
    </location>
</feature>
<name>A0A2R6QES8_9APHY</name>
<evidence type="ECO:0000313" key="3">
    <source>
        <dbReference type="Proteomes" id="UP000186601"/>
    </source>
</evidence>
<protein>
    <submittedName>
        <fullName evidence="2">Uncharacterized protein</fullName>
    </submittedName>
</protein>
<dbReference type="Proteomes" id="UP000186601">
    <property type="component" value="Unassembled WGS sequence"/>
</dbReference>
<evidence type="ECO:0000313" key="2">
    <source>
        <dbReference type="EMBL" id="PSS06636.1"/>
    </source>
</evidence>
<keyword evidence="1" id="KW-0812">Transmembrane</keyword>
<proteinExistence type="predicted"/>
<keyword evidence="1" id="KW-0472">Membrane</keyword>
<keyword evidence="1" id="KW-1133">Transmembrane helix</keyword>
<dbReference type="OrthoDB" id="6500128at2759"/>
<accession>A0A2R6QES8</accession>
<organism evidence="2 3">
    <name type="scientific">Hermanssonia centrifuga</name>
    <dbReference type="NCBI Taxonomy" id="98765"/>
    <lineage>
        <taxon>Eukaryota</taxon>
        <taxon>Fungi</taxon>
        <taxon>Dikarya</taxon>
        <taxon>Basidiomycota</taxon>
        <taxon>Agaricomycotina</taxon>
        <taxon>Agaricomycetes</taxon>
        <taxon>Polyporales</taxon>
        <taxon>Meruliaceae</taxon>
        <taxon>Hermanssonia</taxon>
    </lineage>
</organism>
<comment type="caution">
    <text evidence="2">The sequence shown here is derived from an EMBL/GenBank/DDBJ whole genome shotgun (WGS) entry which is preliminary data.</text>
</comment>
<gene>
    <name evidence="2" type="ORF">PHLCEN_2v3592</name>
</gene>
<sequence length="160" mass="17557">MPYVWKMLGDIGSIRSCWVLLFFYVLFDFAAALIPAASLCLLSYAKRRVSYPLSARLKQHYSIHIFEARARLDVPTFEDPAVQRQLDSASSFNGQSVAWGTFTMVSGLATTAVKVVTQVSVLADVLKTQQDGPLLALLSFVPSLGEWLGWQRASLLVGGG</sequence>
<dbReference type="EMBL" id="MLYV02000358">
    <property type="protein sequence ID" value="PSS06636.1"/>
    <property type="molecule type" value="Genomic_DNA"/>
</dbReference>
<keyword evidence="3" id="KW-1185">Reference proteome</keyword>
<reference evidence="2 3" key="1">
    <citation type="submission" date="2018-02" db="EMBL/GenBank/DDBJ databases">
        <title>Genome sequence of the basidiomycete white-rot fungus Phlebia centrifuga.</title>
        <authorList>
            <person name="Granchi Z."/>
            <person name="Peng M."/>
            <person name="de Vries R.P."/>
            <person name="Hilden K."/>
            <person name="Makela M.R."/>
            <person name="Grigoriev I."/>
            <person name="Riley R."/>
        </authorList>
    </citation>
    <scope>NUCLEOTIDE SEQUENCE [LARGE SCALE GENOMIC DNA]</scope>
    <source>
        <strain evidence="2 3">FBCC195</strain>
    </source>
</reference>
<dbReference type="AlphaFoldDB" id="A0A2R6QES8"/>
<evidence type="ECO:0000256" key="1">
    <source>
        <dbReference type="SAM" id="Phobius"/>
    </source>
</evidence>